<comment type="subcellular location">
    <subcellularLocation>
        <location evidence="1">Nucleus</location>
    </subcellularLocation>
</comment>
<keyword evidence="3" id="KW-0678">Repressor</keyword>
<keyword evidence="18" id="KW-1185">Reference proteome</keyword>
<evidence type="ECO:0000256" key="14">
    <source>
        <dbReference type="SAM" id="MobiDB-lite"/>
    </source>
</evidence>
<gene>
    <name evidence="17" type="ORF">O3P69_017617</name>
</gene>
<dbReference type="SMART" id="SM00536">
    <property type="entry name" value="AXH"/>
    <property type="match status" value="1"/>
</dbReference>
<evidence type="ECO:0000256" key="6">
    <source>
        <dbReference type="ARBA" id="ARBA00023015"/>
    </source>
</evidence>
<dbReference type="EMBL" id="JARAKH010000023">
    <property type="protein sequence ID" value="KAK8392131.1"/>
    <property type="molecule type" value="Genomic_DNA"/>
</dbReference>
<evidence type="ECO:0000256" key="13">
    <source>
        <dbReference type="PROSITE-ProRule" id="PRU00267"/>
    </source>
</evidence>
<evidence type="ECO:0000256" key="1">
    <source>
        <dbReference type="ARBA" id="ARBA00004123"/>
    </source>
</evidence>
<dbReference type="InterPro" id="IPR036910">
    <property type="entry name" value="HMG_box_dom_sf"/>
</dbReference>
<evidence type="ECO:0000256" key="9">
    <source>
        <dbReference type="ARBA" id="ARBA00023242"/>
    </source>
</evidence>
<dbReference type="AlphaFoldDB" id="A0AAW0TX56"/>
<sequence length="660" mass="71909">MVTARRVKSCGERQTLLKLTRSSWWPDARLACPRLPTPPRELCDKPGHFVSLPLLSSSWCLRHCSTTTMNHDMKEERMSPTPLGGMCLDASHLPSSEEPRDLSIKRKLRPVPPPLDLSKRNLEPEAMIPEFAPINTTSPRSPLTQKSLPLRKRAHSWSFQLEVHGLQLPANTSQGVIRCTAEIRDQTTGAPSSSSSSSSSSLRIPGLPTPHTPHTPHPHSAIPVITSRFSFSEGNSGDGNPGATSMAQGDLSGSQGPLNLSTAAVSGLPSSLLSPAPSHPSTSSLNSSREELENEVTMAECHAYSHAPSPHMPSPHMPSPHHMSPHPHPTMGPQGLGGHGLADRLGPGSSPCPTSMSPQPNSGHQWPTNVWSVFMSGVRVHFVLGGGGQVTGAKMSEELGQLERTHQQRYAPHGLHLMRILHEGPTPHMAAPSYCQLYFRPVVVQQEDIMVVTPPDHPFYVHGKSVFPERTTERYSLPCQQLQEGDVCLPPYHPETTQTPIPVVTPDLTDAMKRFDFNDDPLEGGAGAYSAPPSATFPPHTHRTVFLSPPASPSKKNREGARVGGPPTGGPPPGSMEGAGVRARRPMNGFMLFAKHHRLKLIQQYPGKDNRAISVLLGVMWKSLAEEDRETFNAEARAQAEERKKIDPDCWKRKRSHSTS</sequence>
<dbReference type="InterPro" id="IPR039655">
    <property type="entry name" value="HBP1"/>
</dbReference>
<dbReference type="InterPro" id="IPR003652">
    <property type="entry name" value="Ataxin_AXH_dom"/>
</dbReference>
<evidence type="ECO:0000313" key="17">
    <source>
        <dbReference type="EMBL" id="KAK8392131.1"/>
    </source>
</evidence>
<keyword evidence="7 13" id="KW-0238">DNA-binding</keyword>
<evidence type="ECO:0000259" key="16">
    <source>
        <dbReference type="PROSITE" id="PS51148"/>
    </source>
</evidence>
<evidence type="ECO:0000256" key="12">
    <source>
        <dbReference type="ARBA" id="ARBA00030708"/>
    </source>
</evidence>
<keyword evidence="5" id="KW-0832">Ubl conjugation</keyword>
<feature type="region of interest" description="Disordered" evidence="14">
    <location>
        <begin position="307"/>
        <end position="326"/>
    </location>
</feature>
<keyword evidence="6" id="KW-0805">Transcription regulation</keyword>
<comment type="caution">
    <text evidence="17">The sequence shown here is derived from an EMBL/GenBank/DDBJ whole genome shotgun (WGS) entry which is preliminary data.</text>
</comment>
<keyword evidence="9 13" id="KW-0539">Nucleus</keyword>
<dbReference type="PROSITE" id="PS51148">
    <property type="entry name" value="AXH"/>
    <property type="match status" value="1"/>
</dbReference>
<feature type="compositionally biased region" description="Basic and acidic residues" evidence="14">
    <location>
        <begin position="634"/>
        <end position="651"/>
    </location>
</feature>
<evidence type="ECO:0000313" key="18">
    <source>
        <dbReference type="Proteomes" id="UP001487740"/>
    </source>
</evidence>
<feature type="DNA-binding region" description="HMG box" evidence="13">
    <location>
        <begin position="583"/>
        <end position="652"/>
    </location>
</feature>
<dbReference type="SMART" id="SM00398">
    <property type="entry name" value="HMG"/>
    <property type="match status" value="1"/>
</dbReference>
<dbReference type="GO" id="GO:0003723">
    <property type="term" value="F:RNA binding"/>
    <property type="evidence" value="ECO:0007669"/>
    <property type="project" value="InterPro"/>
</dbReference>
<accession>A0AAW0TX56</accession>
<dbReference type="SUPFAM" id="SSF102031">
    <property type="entry name" value="AXH domain"/>
    <property type="match status" value="1"/>
</dbReference>
<dbReference type="Proteomes" id="UP001487740">
    <property type="component" value="Unassembled WGS sequence"/>
</dbReference>
<evidence type="ECO:0000256" key="8">
    <source>
        <dbReference type="ARBA" id="ARBA00023163"/>
    </source>
</evidence>
<dbReference type="SUPFAM" id="SSF47095">
    <property type="entry name" value="HMG-box"/>
    <property type="match status" value="1"/>
</dbReference>
<feature type="compositionally biased region" description="Low complexity" evidence="14">
    <location>
        <begin position="266"/>
        <end position="287"/>
    </location>
</feature>
<evidence type="ECO:0000256" key="5">
    <source>
        <dbReference type="ARBA" id="ARBA00022843"/>
    </source>
</evidence>
<evidence type="ECO:0000256" key="7">
    <source>
        <dbReference type="ARBA" id="ARBA00023125"/>
    </source>
</evidence>
<feature type="domain" description="HMG box" evidence="15">
    <location>
        <begin position="583"/>
        <end position="652"/>
    </location>
</feature>
<dbReference type="GO" id="GO:0005634">
    <property type="term" value="C:nucleus"/>
    <property type="evidence" value="ECO:0007669"/>
    <property type="project" value="UniProtKB-SubCell"/>
</dbReference>
<comment type="function">
    <text evidence="10">Transcriptional repressor that binds to the promoter region of target genes. Plays a role in the regulation of the cell cycle and of the Wnt pathway. Binds preferentially to the sequence 5'-TTCATTCATTCA-3'. Binding to the histone H1.0 promoter is enhanced by interaction with RB1. Disrupts the interaction between DNA and TCF4.</text>
</comment>
<feature type="region of interest" description="Disordered" evidence="14">
    <location>
        <begin position="634"/>
        <end position="660"/>
    </location>
</feature>
<dbReference type="Pfam" id="PF08517">
    <property type="entry name" value="AXH"/>
    <property type="match status" value="1"/>
</dbReference>
<dbReference type="PROSITE" id="PS50118">
    <property type="entry name" value="HMG_BOX_2"/>
    <property type="match status" value="1"/>
</dbReference>
<feature type="domain" description="AXH" evidence="16">
    <location>
        <begin position="362"/>
        <end position="499"/>
    </location>
</feature>
<dbReference type="Pfam" id="PF00505">
    <property type="entry name" value="HMG_box"/>
    <property type="match status" value="1"/>
</dbReference>
<protein>
    <recommendedName>
        <fullName evidence="2">HMG box-containing protein 1</fullName>
    </recommendedName>
    <alternativeName>
        <fullName evidence="12">HMG box transcription factor 1</fullName>
    </alternativeName>
    <alternativeName>
        <fullName evidence="11">High mobility group box transcription factor 1</fullName>
    </alternativeName>
</protein>
<feature type="compositionally biased region" description="Low complexity" evidence="14">
    <location>
        <begin position="192"/>
        <end position="201"/>
    </location>
</feature>
<dbReference type="InterPro" id="IPR009071">
    <property type="entry name" value="HMG_box_dom"/>
</dbReference>
<dbReference type="PANTHER" id="PTHR15499:SF3">
    <property type="entry name" value="HMG BOX-CONTAINING PROTEIN 1"/>
    <property type="match status" value="1"/>
</dbReference>
<feature type="region of interest" description="Disordered" evidence="14">
    <location>
        <begin position="185"/>
        <end position="294"/>
    </location>
</feature>
<dbReference type="GO" id="GO:0000978">
    <property type="term" value="F:RNA polymerase II cis-regulatory region sequence-specific DNA binding"/>
    <property type="evidence" value="ECO:0007669"/>
    <property type="project" value="TreeGrafter"/>
</dbReference>
<dbReference type="InterPro" id="IPR036096">
    <property type="entry name" value="Ataxin_AXH_dom_sf"/>
</dbReference>
<evidence type="ECO:0000256" key="11">
    <source>
        <dbReference type="ARBA" id="ARBA00030026"/>
    </source>
</evidence>
<dbReference type="GO" id="GO:0016055">
    <property type="term" value="P:Wnt signaling pathway"/>
    <property type="evidence" value="ECO:0007669"/>
    <property type="project" value="UniProtKB-KW"/>
</dbReference>
<dbReference type="PANTHER" id="PTHR15499">
    <property type="entry name" value="HMG BOX-CONTAINING PROTEIN 1"/>
    <property type="match status" value="1"/>
</dbReference>
<name>A0AAW0TX56_SCYPA</name>
<evidence type="ECO:0000256" key="10">
    <source>
        <dbReference type="ARBA" id="ARBA00025095"/>
    </source>
</evidence>
<feature type="region of interest" description="Disordered" evidence="14">
    <location>
        <begin position="523"/>
        <end position="579"/>
    </location>
</feature>
<dbReference type="GO" id="GO:0000981">
    <property type="term" value="F:DNA-binding transcription factor activity, RNA polymerase II-specific"/>
    <property type="evidence" value="ECO:0007669"/>
    <property type="project" value="TreeGrafter"/>
</dbReference>
<keyword evidence="8" id="KW-0804">Transcription</keyword>
<evidence type="ECO:0000259" key="15">
    <source>
        <dbReference type="PROSITE" id="PS50118"/>
    </source>
</evidence>
<evidence type="ECO:0000256" key="3">
    <source>
        <dbReference type="ARBA" id="ARBA00022491"/>
    </source>
</evidence>
<proteinExistence type="predicted"/>
<evidence type="ECO:0000256" key="2">
    <source>
        <dbReference type="ARBA" id="ARBA00017229"/>
    </source>
</evidence>
<dbReference type="Gene3D" id="1.10.30.10">
    <property type="entry name" value="High mobility group box domain"/>
    <property type="match status" value="1"/>
</dbReference>
<feature type="compositionally biased region" description="Polar residues" evidence="14">
    <location>
        <begin position="242"/>
        <end position="264"/>
    </location>
</feature>
<organism evidence="17 18">
    <name type="scientific">Scylla paramamosain</name>
    <name type="common">Mud crab</name>
    <dbReference type="NCBI Taxonomy" id="85552"/>
    <lineage>
        <taxon>Eukaryota</taxon>
        <taxon>Metazoa</taxon>
        <taxon>Ecdysozoa</taxon>
        <taxon>Arthropoda</taxon>
        <taxon>Crustacea</taxon>
        <taxon>Multicrustacea</taxon>
        <taxon>Malacostraca</taxon>
        <taxon>Eumalacostraca</taxon>
        <taxon>Eucarida</taxon>
        <taxon>Decapoda</taxon>
        <taxon>Pleocyemata</taxon>
        <taxon>Brachyura</taxon>
        <taxon>Eubrachyura</taxon>
        <taxon>Portunoidea</taxon>
        <taxon>Portunidae</taxon>
        <taxon>Portuninae</taxon>
        <taxon>Scylla</taxon>
    </lineage>
</organism>
<evidence type="ECO:0000256" key="4">
    <source>
        <dbReference type="ARBA" id="ARBA00022687"/>
    </source>
</evidence>
<keyword evidence="4" id="KW-0879">Wnt signaling pathway</keyword>
<reference evidence="17 18" key="1">
    <citation type="submission" date="2023-03" db="EMBL/GenBank/DDBJ databases">
        <title>High-quality genome of Scylla paramamosain provides insights in environmental adaptation.</title>
        <authorList>
            <person name="Zhang L."/>
        </authorList>
    </citation>
    <scope>NUCLEOTIDE SEQUENCE [LARGE SCALE GENOMIC DNA]</scope>
    <source>
        <strain evidence="17">LZ_2023a</strain>
        <tissue evidence="17">Muscle</tissue>
    </source>
</reference>